<evidence type="ECO:0000256" key="9">
    <source>
        <dbReference type="PIRNR" id="PIRNR005449"/>
    </source>
</evidence>
<dbReference type="FunCoup" id="H2ZCV3">
    <property type="interactions" value="88"/>
</dbReference>
<feature type="transmembrane region" description="Helical" evidence="11">
    <location>
        <begin position="128"/>
        <end position="146"/>
    </location>
</feature>
<sequence length="377" mass="43263">MGMPRKKPKSPPIMSHEFVIQNHADILACIAILIVLGLVAEITAKVSRVFVFLQHGFIKNEEGELEPAVGKDAFPIEFTRGYLDIFTVLFQAMMLIVVHAVIQEYIVDKVSKKLHLSKTKNSRFSESGQLLVWCIVAVGWSAHLIIKNGFFSNISALWEDYPHTIIHWETKLYLLVQMAYWVHMYPELYFQKARKEEIPTRVRYYTLHLVFLAGAYALNFWRVSLIMGMLHFTAEAVFHASRLLYFAEKNELAEMGFTIWRFVFPIVRLLILAIGFLTFRLGLGRAEIQEVDFATGNFNSPFVRIVCLSSLFVLQVWLMWPYTQLIVRRRNEQEELKKKAAVLSTAKPKPVGKKQKKDGSFESTNGVGGKSGKLKKN</sequence>
<keyword evidence="7 9" id="KW-0811">Translocation</keyword>
<dbReference type="GO" id="GO:0006616">
    <property type="term" value="P:SRP-dependent cotranslational protein targeting to membrane, translocation"/>
    <property type="evidence" value="ECO:0007669"/>
    <property type="project" value="InterPro"/>
</dbReference>
<dbReference type="GeneTree" id="ENSGT00510000046470"/>
<dbReference type="Proteomes" id="UP000007875">
    <property type="component" value="Unassembled WGS sequence"/>
</dbReference>
<evidence type="ECO:0000256" key="7">
    <source>
        <dbReference type="ARBA" id="ARBA00023010"/>
    </source>
</evidence>
<dbReference type="InterPro" id="IPR016447">
    <property type="entry name" value="Translocation_assoc_membrane"/>
</dbReference>
<dbReference type="HOGENOM" id="CLU_062830_0_0_1"/>
<dbReference type="GO" id="GO:0005789">
    <property type="term" value="C:endoplasmic reticulum membrane"/>
    <property type="evidence" value="ECO:0007669"/>
    <property type="project" value="TreeGrafter"/>
</dbReference>
<dbReference type="PIRSF" id="PIRSF005449">
    <property type="entry name" value="Translocation_assoc_membrane"/>
    <property type="match status" value="1"/>
</dbReference>
<dbReference type="InParanoid" id="H2ZCV3"/>
<keyword evidence="5 9" id="KW-0653">Protein transport</keyword>
<evidence type="ECO:0000256" key="8">
    <source>
        <dbReference type="ARBA" id="ARBA00023136"/>
    </source>
</evidence>
<dbReference type="eggNOG" id="KOG1608">
    <property type="taxonomic scope" value="Eukaryota"/>
</dbReference>
<keyword evidence="3 9" id="KW-0813">Transport</keyword>
<comment type="similarity">
    <text evidence="2 9">Belongs to the TRAM family.</text>
</comment>
<dbReference type="STRING" id="51511.ENSCSAVP00000015419"/>
<dbReference type="Pfam" id="PF03798">
    <property type="entry name" value="TRAM_LAG1_CLN8"/>
    <property type="match status" value="1"/>
</dbReference>
<evidence type="ECO:0000256" key="5">
    <source>
        <dbReference type="ARBA" id="ARBA00022927"/>
    </source>
</evidence>
<dbReference type="AlphaFoldDB" id="H2ZCV3"/>
<dbReference type="InterPro" id="IPR006634">
    <property type="entry name" value="TLC-dom"/>
</dbReference>
<proteinExistence type="inferred from homology"/>
<evidence type="ECO:0000313" key="13">
    <source>
        <dbReference type="Ensembl" id="ENSCSAVP00000015419.1"/>
    </source>
</evidence>
<reference evidence="13" key="3">
    <citation type="submission" date="2025-09" db="UniProtKB">
        <authorList>
            <consortium name="Ensembl"/>
        </authorList>
    </citation>
    <scope>IDENTIFICATION</scope>
</reference>
<comment type="subcellular location">
    <subcellularLocation>
        <location evidence="1">Membrane</location>
        <topology evidence="1">Multi-pass membrane protein</topology>
    </subcellularLocation>
</comment>
<keyword evidence="14" id="KW-1185">Reference proteome</keyword>
<evidence type="ECO:0000256" key="1">
    <source>
        <dbReference type="ARBA" id="ARBA00004141"/>
    </source>
</evidence>
<evidence type="ECO:0000313" key="14">
    <source>
        <dbReference type="Proteomes" id="UP000007875"/>
    </source>
</evidence>
<keyword evidence="6 11" id="KW-1133">Transmembrane helix</keyword>
<feature type="domain" description="TLC" evidence="12">
    <location>
        <begin position="122"/>
        <end position="333"/>
    </location>
</feature>
<dbReference type="PANTHER" id="PTHR12371:SF11">
    <property type="entry name" value="TRANSLOCATING CHAIN-ASSOCIATED MEMBRANE PROTEIN"/>
    <property type="match status" value="1"/>
</dbReference>
<feature type="transmembrane region" description="Helical" evidence="11">
    <location>
        <begin position="259"/>
        <end position="282"/>
    </location>
</feature>
<evidence type="ECO:0000256" key="10">
    <source>
        <dbReference type="SAM" id="MobiDB-lite"/>
    </source>
</evidence>
<reference evidence="14" key="1">
    <citation type="submission" date="2003-08" db="EMBL/GenBank/DDBJ databases">
        <authorList>
            <person name="Birren B."/>
            <person name="Nusbaum C."/>
            <person name="Abebe A."/>
            <person name="Abouelleil A."/>
            <person name="Adekoya E."/>
            <person name="Ait-zahra M."/>
            <person name="Allen N."/>
            <person name="Allen T."/>
            <person name="An P."/>
            <person name="Anderson M."/>
            <person name="Anderson S."/>
            <person name="Arachchi H."/>
            <person name="Armbruster J."/>
            <person name="Bachantsang P."/>
            <person name="Baldwin J."/>
            <person name="Barry A."/>
            <person name="Bayul T."/>
            <person name="Blitshsteyn B."/>
            <person name="Bloom T."/>
            <person name="Blye J."/>
            <person name="Boguslavskiy L."/>
            <person name="Borowsky M."/>
            <person name="Boukhgalter B."/>
            <person name="Brunache A."/>
            <person name="Butler J."/>
            <person name="Calixte N."/>
            <person name="Calvo S."/>
            <person name="Camarata J."/>
            <person name="Campo K."/>
            <person name="Chang J."/>
            <person name="Cheshatsang Y."/>
            <person name="Citroen M."/>
            <person name="Collymore A."/>
            <person name="Considine T."/>
            <person name="Cook A."/>
            <person name="Cooke P."/>
            <person name="Corum B."/>
            <person name="Cuomo C."/>
            <person name="David R."/>
            <person name="Dawoe T."/>
            <person name="Degray S."/>
            <person name="Dodge S."/>
            <person name="Dooley K."/>
            <person name="Dorje P."/>
            <person name="Dorjee K."/>
            <person name="Dorris L."/>
            <person name="Duffey N."/>
            <person name="Dupes A."/>
            <person name="Elkins T."/>
            <person name="Engels R."/>
            <person name="Erickson J."/>
            <person name="Farina A."/>
            <person name="Faro S."/>
            <person name="Ferreira P."/>
            <person name="Fischer H."/>
            <person name="Fitzgerald M."/>
            <person name="Foley K."/>
            <person name="Gage D."/>
            <person name="Galagan J."/>
            <person name="Gearin G."/>
            <person name="Gnerre S."/>
            <person name="Gnirke A."/>
            <person name="Goyette A."/>
            <person name="Graham J."/>
            <person name="Grandbois E."/>
            <person name="Gyaltsen K."/>
            <person name="Hafez N."/>
            <person name="Hagopian D."/>
            <person name="Hagos B."/>
            <person name="Hall J."/>
            <person name="Hatcher B."/>
            <person name="Heller A."/>
            <person name="Higgins H."/>
            <person name="Honan T."/>
            <person name="Horn A."/>
            <person name="Houde N."/>
            <person name="Hughes L."/>
            <person name="Hulme W."/>
            <person name="Husby E."/>
            <person name="Iliev I."/>
            <person name="Jaffe D."/>
            <person name="Jones C."/>
            <person name="Kamal M."/>
            <person name="Kamat A."/>
            <person name="Kamvysselis M."/>
            <person name="Karlsson E."/>
            <person name="Kells C."/>
            <person name="Kieu A."/>
            <person name="Kisner P."/>
            <person name="Kodira C."/>
            <person name="Kulbokas E."/>
            <person name="Labutti K."/>
            <person name="Lama D."/>
            <person name="Landers T."/>
            <person name="Leger J."/>
            <person name="Levine S."/>
            <person name="Lewis D."/>
            <person name="Lewis T."/>
            <person name="Lindblad-toh K."/>
            <person name="Liu X."/>
            <person name="Lokyitsang T."/>
            <person name="Lokyitsang Y."/>
            <person name="Lucien O."/>
            <person name="Lui A."/>
            <person name="Ma L.J."/>
            <person name="Mabbitt R."/>
            <person name="Macdonald J."/>
            <person name="Maclean C."/>
            <person name="Major J."/>
            <person name="Manning J."/>
            <person name="Marabella R."/>
            <person name="Maru K."/>
            <person name="Matthews C."/>
            <person name="Mauceli E."/>
            <person name="Mccarthy M."/>
            <person name="Mcdonough S."/>
            <person name="Mcghee T."/>
            <person name="Meldrim J."/>
            <person name="Meneus L."/>
            <person name="Mesirov J."/>
            <person name="Mihalev A."/>
            <person name="Mihova T."/>
            <person name="Mikkelsen T."/>
            <person name="Mlenga V."/>
            <person name="Moru K."/>
            <person name="Mozes J."/>
            <person name="Mulrain L."/>
            <person name="Munson G."/>
            <person name="Naylor J."/>
            <person name="Newes C."/>
            <person name="Nguyen C."/>
            <person name="Nguyen N."/>
            <person name="Nguyen T."/>
            <person name="Nicol R."/>
            <person name="Nielsen C."/>
            <person name="Nizzari M."/>
            <person name="Norbu C."/>
            <person name="Norbu N."/>
            <person name="O'donnell P."/>
            <person name="Okoawo O."/>
            <person name="O'leary S."/>
            <person name="Omotosho B."/>
            <person name="O'neill K."/>
            <person name="Osman S."/>
            <person name="Parker S."/>
            <person name="Perrin D."/>
            <person name="Phunkhang P."/>
            <person name="Piqani B."/>
            <person name="Purcell S."/>
            <person name="Rachupka T."/>
            <person name="Ramasamy U."/>
            <person name="Rameau R."/>
            <person name="Ray V."/>
            <person name="Raymond C."/>
            <person name="Retta R."/>
            <person name="Richardson S."/>
            <person name="Rise C."/>
            <person name="Rodriguez J."/>
            <person name="Rogers J."/>
            <person name="Rogov P."/>
            <person name="Rutman M."/>
            <person name="Schupbach R."/>
            <person name="Seaman C."/>
            <person name="Settipalli S."/>
            <person name="Sharpe T."/>
            <person name="Sheridan J."/>
            <person name="Sherpa N."/>
            <person name="Shi J."/>
            <person name="Smirnov S."/>
            <person name="Smith C."/>
            <person name="Sougnez C."/>
            <person name="Spencer B."/>
            <person name="Stalker J."/>
            <person name="Stange-thomann N."/>
            <person name="Stavropoulos S."/>
            <person name="Stetson K."/>
            <person name="Stone C."/>
            <person name="Stone S."/>
            <person name="Stubbs M."/>
            <person name="Talamas J."/>
            <person name="Tchuinga P."/>
            <person name="Tenzing P."/>
            <person name="Tesfaye S."/>
            <person name="Theodore J."/>
            <person name="Thoulutsang Y."/>
            <person name="Topham K."/>
            <person name="Towey S."/>
            <person name="Tsamla T."/>
            <person name="Tsomo N."/>
            <person name="Vallee D."/>
            <person name="Vassiliev H."/>
            <person name="Venkataraman V."/>
            <person name="Vinson J."/>
            <person name="Vo A."/>
            <person name="Wade C."/>
            <person name="Wang S."/>
            <person name="Wangchuk T."/>
            <person name="Wangdi T."/>
            <person name="Whittaker C."/>
            <person name="Wilkinson J."/>
            <person name="Wu Y."/>
            <person name="Wyman D."/>
            <person name="Yadav S."/>
            <person name="Yang S."/>
            <person name="Yang X."/>
            <person name="Yeager S."/>
            <person name="Yee E."/>
            <person name="Young G."/>
            <person name="Zainoun J."/>
            <person name="Zembeck L."/>
            <person name="Zimmer A."/>
            <person name="Zody M."/>
            <person name="Lander E."/>
        </authorList>
    </citation>
    <scope>NUCLEOTIDE SEQUENCE [LARGE SCALE GENOMIC DNA]</scope>
</reference>
<evidence type="ECO:0000256" key="2">
    <source>
        <dbReference type="ARBA" id="ARBA00005999"/>
    </source>
</evidence>
<feature type="transmembrane region" description="Helical" evidence="11">
    <location>
        <begin position="85"/>
        <end position="107"/>
    </location>
</feature>
<dbReference type="Ensembl" id="ENSCSAVT00000015597.1">
    <property type="protein sequence ID" value="ENSCSAVP00000015419.1"/>
    <property type="gene ID" value="ENSCSAVG00000009046.1"/>
</dbReference>
<dbReference type="OMA" id="HYICLYT"/>
<feature type="transmembrane region" description="Helical" evidence="11">
    <location>
        <begin position="202"/>
        <end position="219"/>
    </location>
</feature>
<dbReference type="PANTHER" id="PTHR12371">
    <property type="entry name" value="TRANSLOCATION ASSOCIATED MEMBRANE PROTEIN"/>
    <property type="match status" value="1"/>
</dbReference>
<keyword evidence="8 11" id="KW-0472">Membrane</keyword>
<evidence type="ECO:0000256" key="4">
    <source>
        <dbReference type="ARBA" id="ARBA00022692"/>
    </source>
</evidence>
<evidence type="ECO:0000256" key="3">
    <source>
        <dbReference type="ARBA" id="ARBA00022448"/>
    </source>
</evidence>
<evidence type="ECO:0000259" key="12">
    <source>
        <dbReference type="SMART" id="SM00724"/>
    </source>
</evidence>
<feature type="transmembrane region" description="Helical" evidence="11">
    <location>
        <begin position="302"/>
        <end position="320"/>
    </location>
</feature>
<dbReference type="GO" id="GO:0045048">
    <property type="term" value="P:protein insertion into ER membrane"/>
    <property type="evidence" value="ECO:0007669"/>
    <property type="project" value="TreeGrafter"/>
</dbReference>
<dbReference type="SMART" id="SM00724">
    <property type="entry name" value="TLC"/>
    <property type="match status" value="1"/>
</dbReference>
<keyword evidence="4 11" id="KW-0812">Transmembrane</keyword>
<accession>H2ZCV3</accession>
<evidence type="ECO:0000256" key="6">
    <source>
        <dbReference type="ARBA" id="ARBA00022989"/>
    </source>
</evidence>
<reference evidence="13" key="2">
    <citation type="submission" date="2025-08" db="UniProtKB">
        <authorList>
            <consortium name="Ensembl"/>
        </authorList>
    </citation>
    <scope>IDENTIFICATION</scope>
</reference>
<protein>
    <recommendedName>
        <fullName evidence="9">Translocating chain-associated membrane protein</fullName>
    </recommendedName>
</protein>
<feature type="region of interest" description="Disordered" evidence="10">
    <location>
        <begin position="345"/>
        <end position="377"/>
    </location>
</feature>
<evidence type="ECO:0000256" key="11">
    <source>
        <dbReference type="SAM" id="Phobius"/>
    </source>
</evidence>
<organism evidence="13 14">
    <name type="scientific">Ciona savignyi</name>
    <name type="common">Pacific transparent sea squirt</name>
    <dbReference type="NCBI Taxonomy" id="51511"/>
    <lineage>
        <taxon>Eukaryota</taxon>
        <taxon>Metazoa</taxon>
        <taxon>Chordata</taxon>
        <taxon>Tunicata</taxon>
        <taxon>Ascidiacea</taxon>
        <taxon>Phlebobranchia</taxon>
        <taxon>Cionidae</taxon>
        <taxon>Ciona</taxon>
    </lineage>
</organism>
<name>H2ZCV3_CIOSA</name>